<dbReference type="VEuPathDB" id="FungiDB:PV09_08524"/>
<dbReference type="Pfam" id="PF01061">
    <property type="entry name" value="ABC2_membrane"/>
    <property type="match status" value="2"/>
</dbReference>
<dbReference type="FunCoup" id="A0A0D1YGD3">
    <property type="interactions" value="47"/>
</dbReference>
<feature type="transmembrane region" description="Helical" evidence="8">
    <location>
        <begin position="1044"/>
        <end position="1066"/>
    </location>
</feature>
<dbReference type="OrthoDB" id="66620at2759"/>
<feature type="domain" description="ABC transporter" evidence="9">
    <location>
        <begin position="37"/>
        <end position="279"/>
    </location>
</feature>
<name>A0A0D1YGD3_9PEZI</name>
<dbReference type="EMBL" id="KN847570">
    <property type="protein sequence ID" value="KIV99856.1"/>
    <property type="molecule type" value="Genomic_DNA"/>
</dbReference>
<dbReference type="RefSeq" id="XP_016209726.1">
    <property type="nucleotide sequence ID" value="XM_016362441.1"/>
</dbReference>
<evidence type="ECO:0000256" key="8">
    <source>
        <dbReference type="SAM" id="Phobius"/>
    </source>
</evidence>
<keyword evidence="3 8" id="KW-0812">Transmembrane</keyword>
<evidence type="ECO:0000256" key="5">
    <source>
        <dbReference type="ARBA" id="ARBA00022840"/>
    </source>
</evidence>
<evidence type="ECO:0000256" key="2">
    <source>
        <dbReference type="ARBA" id="ARBA00022448"/>
    </source>
</evidence>
<evidence type="ECO:0000256" key="4">
    <source>
        <dbReference type="ARBA" id="ARBA00022741"/>
    </source>
</evidence>
<dbReference type="GO" id="GO:0005524">
    <property type="term" value="F:ATP binding"/>
    <property type="evidence" value="ECO:0007669"/>
    <property type="project" value="UniProtKB-KW"/>
</dbReference>
<dbReference type="GO" id="GO:0016887">
    <property type="term" value="F:ATP hydrolysis activity"/>
    <property type="evidence" value="ECO:0007669"/>
    <property type="project" value="InterPro"/>
</dbReference>
<dbReference type="InterPro" id="IPR043926">
    <property type="entry name" value="ABCG_dom"/>
</dbReference>
<feature type="transmembrane region" description="Helical" evidence="8">
    <location>
        <begin position="1269"/>
        <end position="1291"/>
    </location>
</feature>
<dbReference type="GeneID" id="27316497"/>
<gene>
    <name evidence="10" type="ORF">PV09_08524</name>
</gene>
<dbReference type="GO" id="GO:0016020">
    <property type="term" value="C:membrane"/>
    <property type="evidence" value="ECO:0007669"/>
    <property type="project" value="UniProtKB-SubCell"/>
</dbReference>
<keyword evidence="7 8" id="KW-0472">Membrane</keyword>
<feature type="transmembrane region" description="Helical" evidence="8">
    <location>
        <begin position="602"/>
        <end position="623"/>
    </location>
</feature>
<feature type="transmembrane region" description="Helical" evidence="8">
    <location>
        <begin position="369"/>
        <end position="392"/>
    </location>
</feature>
<proteinExistence type="predicted"/>
<dbReference type="InterPro" id="IPR003593">
    <property type="entry name" value="AAA+_ATPase"/>
</dbReference>
<dbReference type="InterPro" id="IPR027417">
    <property type="entry name" value="P-loop_NTPase"/>
</dbReference>
<dbReference type="Proteomes" id="UP000053259">
    <property type="component" value="Unassembled WGS sequence"/>
</dbReference>
<keyword evidence="6 8" id="KW-1133">Transmembrane helix</keyword>
<keyword evidence="4" id="KW-0547">Nucleotide-binding</keyword>
<keyword evidence="11" id="KW-1185">Reference proteome</keyword>
<dbReference type="GO" id="GO:0140359">
    <property type="term" value="F:ABC-type transporter activity"/>
    <property type="evidence" value="ECO:0007669"/>
    <property type="project" value="InterPro"/>
</dbReference>
<feature type="transmembrane region" description="Helical" evidence="8">
    <location>
        <begin position="1185"/>
        <end position="1206"/>
    </location>
</feature>
<evidence type="ECO:0000259" key="9">
    <source>
        <dbReference type="PROSITE" id="PS50893"/>
    </source>
</evidence>
<accession>A0A0D1YGD3</accession>
<keyword evidence="2" id="KW-0813">Transport</keyword>
<evidence type="ECO:0000256" key="7">
    <source>
        <dbReference type="ARBA" id="ARBA00023136"/>
    </source>
</evidence>
<evidence type="ECO:0000256" key="6">
    <source>
        <dbReference type="ARBA" id="ARBA00022989"/>
    </source>
</evidence>
<dbReference type="HOGENOM" id="CLU_000604_57_4_1"/>
<sequence>MTFNIPLDDVQRVDIEIEDLTVEVDSSPSFFKPATYLDFYHRIRHGRQEHSKKRLLDSITCSLKAGTLTAIIGGSGSGKTTLLNAVSQWSSNSRISSSGSIRYNGIEGLSKIRHAFVMQHDILLPTLTVRETLTYSADLRLSPSLSRDKKQKVVEEVILELSLKDCANTRIGDYQRRGCSGGEKRRTSIGVQLLANPSVLFLDEPTTGLDATTAFQLVKTLKSLTKKGRTVITTVHQPRSEMWGYFDNLIILSKGGTLIYSGPSDLCIPWFESLGHPLPSYVNPFDFLADLVAIDDRSPDLQRISMRRVEGLRKSWKEYETRHCLTKELAEKFPVQPDAKIKSRKESRWLLQTRVLTARTLLTTYRDPMGMASSIIEAVVMGITCGLIFFRVPRTLSGIKSRQGAMYSVGGLQGYLFLIFETYRLTVDMPGFDRENKEGCIDVIPFLLSRRLARLFTEDLPVPIIFSLIFYFMVGFDIERFPTFLLIVILNHFIAVTCAQTCVATIRHFAGASLIANSVYTLQTLAAGYFIQSNSIPAYLRWTKYITYNYYVFTGFCANEFENNFYDCPNPQRASSPECIQYTGRYILSSLGIPARWKYQPILAQLAFIVFFCILNAAGLRFLKVNLANVKYRTSQMTALVNPRKLDVKSQNKFRRIAVNVENFCLEVEQKSIKGTTTKRIFSPITATFQPGMINVIMGPSGSGKTSLLNSIALRLQDSARRKHKLSGKLTFNGATPTSNVIKSICSYVAQDDDGLFPSLTVRETLRFAAEMRLPSWMTSHEKTSRAETIMLKLGLKDCADTQIGSEIPPVKGISGGEKRRTTIATQILTNPRIILLDEPTSGLDAFTANSIMEGLQELAAEGCTVITTIHQARSDIFFNFFGNVLLLTRGGLPVYSGSSSNMLSYFASLGYDCPQHTNPADFAVDLITIDLQETQREATSRERVVRLTEAWKNELSLSQKVEGKSHDSTMSVMNVISTTSSTEMITESHTNPGALEELASCTASISTPAELGALCRSSIPLGKILPVLLHRSITNFRRQPHLLIARTMQVMGLAILLTLFLAPLGDDFASVQNHVGFVQNISAFYFIGVLQNLAVYPAERDVFYLENDDGLYGVEAFILCYTLLEIPYDVSSCLLAGVFCVFAVGLSNSATVYFVYAFSCFSIVCSGESLGLIFNTLFARHPGLAINIPTVLVALAQVLAGSMSVDMPGFLKKMNLLSPCRYAIRAVAHYAILPKTFTCNNEQRLPDGECAISTGQQVLDLYDLNGPAAVNVALLAVLVVAYRVVAWFALRLARMNKNGGS</sequence>
<comment type="subcellular location">
    <subcellularLocation>
        <location evidence="1">Membrane</location>
        <topology evidence="1">Multi-pass membrane protein</topology>
    </subcellularLocation>
</comment>
<feature type="transmembrane region" description="Helical" evidence="8">
    <location>
        <begin position="513"/>
        <end position="531"/>
    </location>
</feature>
<organism evidence="10 11">
    <name type="scientific">Verruconis gallopava</name>
    <dbReference type="NCBI Taxonomy" id="253628"/>
    <lineage>
        <taxon>Eukaryota</taxon>
        <taxon>Fungi</taxon>
        <taxon>Dikarya</taxon>
        <taxon>Ascomycota</taxon>
        <taxon>Pezizomycotina</taxon>
        <taxon>Dothideomycetes</taxon>
        <taxon>Pleosporomycetidae</taxon>
        <taxon>Venturiales</taxon>
        <taxon>Sympoventuriaceae</taxon>
        <taxon>Verruconis</taxon>
    </lineage>
</organism>
<dbReference type="InterPro" id="IPR013525">
    <property type="entry name" value="ABC2_TM"/>
</dbReference>
<keyword evidence="5" id="KW-0067">ATP-binding</keyword>
<feature type="transmembrane region" description="Helical" evidence="8">
    <location>
        <begin position="1078"/>
        <end position="1097"/>
    </location>
</feature>
<feature type="transmembrane region" description="Helical" evidence="8">
    <location>
        <begin position="484"/>
        <end position="506"/>
    </location>
</feature>
<feature type="transmembrane region" description="Helical" evidence="8">
    <location>
        <begin position="1154"/>
        <end position="1178"/>
    </location>
</feature>
<dbReference type="InterPro" id="IPR050352">
    <property type="entry name" value="ABCG_transporters"/>
</dbReference>
<dbReference type="STRING" id="253628.A0A0D1YGD3"/>
<evidence type="ECO:0000256" key="3">
    <source>
        <dbReference type="ARBA" id="ARBA00022692"/>
    </source>
</evidence>
<dbReference type="InterPro" id="IPR003439">
    <property type="entry name" value="ABC_transporter-like_ATP-bd"/>
</dbReference>
<reference evidence="10 11" key="1">
    <citation type="submission" date="2015-01" db="EMBL/GenBank/DDBJ databases">
        <title>The Genome Sequence of Ochroconis gallopava CBS43764.</title>
        <authorList>
            <consortium name="The Broad Institute Genomics Platform"/>
            <person name="Cuomo C."/>
            <person name="de Hoog S."/>
            <person name="Gorbushina A."/>
            <person name="Stielow B."/>
            <person name="Teixiera M."/>
            <person name="Abouelleil A."/>
            <person name="Chapman S.B."/>
            <person name="Priest M."/>
            <person name="Young S.K."/>
            <person name="Wortman J."/>
            <person name="Nusbaum C."/>
            <person name="Birren B."/>
        </authorList>
    </citation>
    <scope>NUCLEOTIDE SEQUENCE [LARGE SCALE GENOMIC DNA]</scope>
    <source>
        <strain evidence="10 11">CBS 43764</strain>
    </source>
</reference>
<protein>
    <recommendedName>
        <fullName evidence="9">ABC transporter domain-containing protein</fullName>
    </recommendedName>
</protein>
<evidence type="ECO:0000256" key="1">
    <source>
        <dbReference type="ARBA" id="ARBA00004141"/>
    </source>
</evidence>
<dbReference type="SMART" id="SM00382">
    <property type="entry name" value="AAA"/>
    <property type="match status" value="2"/>
</dbReference>
<dbReference type="SUPFAM" id="SSF52540">
    <property type="entry name" value="P-loop containing nucleoside triphosphate hydrolases"/>
    <property type="match status" value="2"/>
</dbReference>
<dbReference type="InParanoid" id="A0A0D1YGD3"/>
<dbReference type="PANTHER" id="PTHR48041:SF119">
    <property type="entry name" value="ROA1P"/>
    <property type="match status" value="1"/>
</dbReference>
<feature type="domain" description="ABC transporter" evidence="9">
    <location>
        <begin position="666"/>
        <end position="916"/>
    </location>
</feature>
<dbReference type="Pfam" id="PF19055">
    <property type="entry name" value="ABC2_membrane_7"/>
    <property type="match status" value="2"/>
</dbReference>
<evidence type="ECO:0000313" key="10">
    <source>
        <dbReference type="EMBL" id="KIV99856.1"/>
    </source>
</evidence>
<evidence type="ECO:0000313" key="11">
    <source>
        <dbReference type="Proteomes" id="UP000053259"/>
    </source>
</evidence>
<dbReference type="PANTHER" id="PTHR48041">
    <property type="entry name" value="ABC TRANSPORTER G FAMILY MEMBER 28"/>
    <property type="match status" value="1"/>
</dbReference>
<dbReference type="Gene3D" id="3.40.50.300">
    <property type="entry name" value="P-loop containing nucleotide triphosphate hydrolases"/>
    <property type="match status" value="2"/>
</dbReference>
<dbReference type="Pfam" id="PF00005">
    <property type="entry name" value="ABC_tran"/>
    <property type="match status" value="2"/>
</dbReference>
<dbReference type="PROSITE" id="PS50893">
    <property type="entry name" value="ABC_TRANSPORTER_2"/>
    <property type="match status" value="2"/>
</dbReference>
<feature type="transmembrane region" description="Helical" evidence="8">
    <location>
        <begin position="1127"/>
        <end position="1148"/>
    </location>
</feature>